<feature type="domain" description="RNA polymerase sigma-70 region 2" evidence="5">
    <location>
        <begin position="26"/>
        <end position="90"/>
    </location>
</feature>
<dbReference type="InterPro" id="IPR014284">
    <property type="entry name" value="RNA_pol_sigma-70_dom"/>
</dbReference>
<dbReference type="GO" id="GO:0016987">
    <property type="term" value="F:sigma factor activity"/>
    <property type="evidence" value="ECO:0007669"/>
    <property type="project" value="UniProtKB-KW"/>
</dbReference>
<dbReference type="CDD" id="cd06171">
    <property type="entry name" value="Sigma70_r4"/>
    <property type="match status" value="1"/>
</dbReference>
<dbReference type="PANTHER" id="PTHR43133:SF63">
    <property type="entry name" value="RNA POLYMERASE SIGMA FACTOR FECI-RELATED"/>
    <property type="match status" value="1"/>
</dbReference>
<dbReference type="GO" id="GO:0003677">
    <property type="term" value="F:DNA binding"/>
    <property type="evidence" value="ECO:0007669"/>
    <property type="project" value="InterPro"/>
</dbReference>
<evidence type="ECO:0000313" key="8">
    <source>
        <dbReference type="Proteomes" id="UP000184010"/>
    </source>
</evidence>
<dbReference type="AlphaFoldDB" id="A0A1M7TXH7"/>
<dbReference type="Pfam" id="PF08281">
    <property type="entry name" value="Sigma70_r4_2"/>
    <property type="match status" value="1"/>
</dbReference>
<sequence>MKEDPIVTAERTAEQSPDSSDFGAVFQYYYPMVIQTIEKIVQERSTAEDLAQDVFWRLYHTPWQDIENLKAYLIQSGINAAYNHLRTNKRQHSLWERLTRQTFSDEPSAETQWLRAEEIQRVREVLTDLPERERSLLLLRFAGLSYKEISEAMPMEFASVGKSLVRAKERFRKRYLKRGEY</sequence>
<proteinExistence type="inferred from homology"/>
<evidence type="ECO:0000259" key="6">
    <source>
        <dbReference type="Pfam" id="PF08281"/>
    </source>
</evidence>
<protein>
    <submittedName>
        <fullName evidence="7">RNA polymerase sigma factor, sigma-70 family</fullName>
    </submittedName>
</protein>
<evidence type="ECO:0000256" key="1">
    <source>
        <dbReference type="ARBA" id="ARBA00010641"/>
    </source>
</evidence>
<dbReference type="Pfam" id="PF04542">
    <property type="entry name" value="Sigma70_r2"/>
    <property type="match status" value="1"/>
</dbReference>
<dbReference type="InterPro" id="IPR036388">
    <property type="entry name" value="WH-like_DNA-bd_sf"/>
</dbReference>
<dbReference type="NCBIfam" id="NF007218">
    <property type="entry name" value="PRK09639.1-2"/>
    <property type="match status" value="1"/>
</dbReference>
<dbReference type="NCBIfam" id="TIGR02937">
    <property type="entry name" value="sigma70-ECF"/>
    <property type="match status" value="1"/>
</dbReference>
<accession>A0A1M7TXH7</accession>
<evidence type="ECO:0000256" key="4">
    <source>
        <dbReference type="ARBA" id="ARBA00023163"/>
    </source>
</evidence>
<dbReference type="Gene3D" id="1.10.10.10">
    <property type="entry name" value="Winged helix-like DNA-binding domain superfamily/Winged helix DNA-binding domain"/>
    <property type="match status" value="1"/>
</dbReference>
<gene>
    <name evidence="7" type="ORF">SAMN02745215_02672</name>
</gene>
<dbReference type="SUPFAM" id="SSF88659">
    <property type="entry name" value="Sigma3 and sigma4 domains of RNA polymerase sigma factors"/>
    <property type="match status" value="1"/>
</dbReference>
<keyword evidence="4" id="KW-0804">Transcription</keyword>
<dbReference type="InterPro" id="IPR013325">
    <property type="entry name" value="RNA_pol_sigma_r2"/>
</dbReference>
<keyword evidence="2" id="KW-0805">Transcription regulation</keyword>
<dbReference type="SUPFAM" id="SSF88946">
    <property type="entry name" value="Sigma2 domain of RNA polymerase sigma factors"/>
    <property type="match status" value="1"/>
</dbReference>
<dbReference type="InterPro" id="IPR007627">
    <property type="entry name" value="RNA_pol_sigma70_r2"/>
</dbReference>
<dbReference type="Proteomes" id="UP000184010">
    <property type="component" value="Unassembled WGS sequence"/>
</dbReference>
<comment type="similarity">
    <text evidence="1">Belongs to the sigma-70 factor family. ECF subfamily.</text>
</comment>
<dbReference type="InterPro" id="IPR039425">
    <property type="entry name" value="RNA_pol_sigma-70-like"/>
</dbReference>
<dbReference type="InterPro" id="IPR013324">
    <property type="entry name" value="RNA_pol_sigma_r3/r4-like"/>
</dbReference>
<evidence type="ECO:0000313" key="7">
    <source>
        <dbReference type="EMBL" id="SHN75410.1"/>
    </source>
</evidence>
<name>A0A1M7TXH7_9FIRM</name>
<keyword evidence="3" id="KW-0731">Sigma factor</keyword>
<keyword evidence="8" id="KW-1185">Reference proteome</keyword>
<dbReference type="RefSeq" id="WP_072773042.1">
    <property type="nucleotide sequence ID" value="NZ_FRDN01000008.1"/>
</dbReference>
<evidence type="ECO:0000256" key="3">
    <source>
        <dbReference type="ARBA" id="ARBA00023082"/>
    </source>
</evidence>
<evidence type="ECO:0000256" key="2">
    <source>
        <dbReference type="ARBA" id="ARBA00023015"/>
    </source>
</evidence>
<reference evidence="8" key="1">
    <citation type="submission" date="2016-12" db="EMBL/GenBank/DDBJ databases">
        <authorList>
            <person name="Varghese N."/>
            <person name="Submissions S."/>
        </authorList>
    </citation>
    <scope>NUCLEOTIDE SEQUENCE [LARGE SCALE GENOMIC DNA]</scope>
    <source>
        <strain evidence="8">DSM 11544</strain>
    </source>
</reference>
<dbReference type="InterPro" id="IPR013249">
    <property type="entry name" value="RNA_pol_sigma70_r4_t2"/>
</dbReference>
<dbReference type="Gene3D" id="1.10.1740.10">
    <property type="match status" value="1"/>
</dbReference>
<feature type="domain" description="RNA polymerase sigma factor 70 region 4 type 2" evidence="6">
    <location>
        <begin position="120"/>
        <end position="170"/>
    </location>
</feature>
<dbReference type="EMBL" id="FRDN01000008">
    <property type="protein sequence ID" value="SHN75410.1"/>
    <property type="molecule type" value="Genomic_DNA"/>
</dbReference>
<dbReference type="GO" id="GO:0006352">
    <property type="term" value="P:DNA-templated transcription initiation"/>
    <property type="evidence" value="ECO:0007669"/>
    <property type="project" value="InterPro"/>
</dbReference>
<dbReference type="STRING" id="1121395.SAMN02745215_02672"/>
<organism evidence="7 8">
    <name type="scientific">Desulfitobacterium chlororespirans DSM 11544</name>
    <dbReference type="NCBI Taxonomy" id="1121395"/>
    <lineage>
        <taxon>Bacteria</taxon>
        <taxon>Bacillati</taxon>
        <taxon>Bacillota</taxon>
        <taxon>Clostridia</taxon>
        <taxon>Eubacteriales</taxon>
        <taxon>Desulfitobacteriaceae</taxon>
        <taxon>Desulfitobacterium</taxon>
    </lineage>
</organism>
<dbReference type="PANTHER" id="PTHR43133">
    <property type="entry name" value="RNA POLYMERASE ECF-TYPE SIGMA FACTO"/>
    <property type="match status" value="1"/>
</dbReference>
<evidence type="ECO:0000259" key="5">
    <source>
        <dbReference type="Pfam" id="PF04542"/>
    </source>
</evidence>